<dbReference type="PRINTS" id="PR00081">
    <property type="entry name" value="GDHRDH"/>
</dbReference>
<dbReference type="SUPFAM" id="SSF51735">
    <property type="entry name" value="NAD(P)-binding Rossmann-fold domains"/>
    <property type="match status" value="1"/>
</dbReference>
<accession>A0ABW7CFA5</accession>
<evidence type="ECO:0000256" key="1">
    <source>
        <dbReference type="ARBA" id="ARBA00006484"/>
    </source>
</evidence>
<organism evidence="3 4">
    <name type="scientific">Limnothrix redekei LRLZ20PSL1</name>
    <dbReference type="NCBI Taxonomy" id="3112953"/>
    <lineage>
        <taxon>Bacteria</taxon>
        <taxon>Bacillati</taxon>
        <taxon>Cyanobacteriota</taxon>
        <taxon>Cyanophyceae</taxon>
        <taxon>Pseudanabaenales</taxon>
        <taxon>Pseudanabaenaceae</taxon>
        <taxon>Limnothrix</taxon>
    </lineage>
</organism>
<sequence>MTQTQGTALVTGSAIRLGKAIALGLAKAGYNIALHYGSSHDAAQETAAEFRALGVECELFPFDLLHELDMQPLIDRVRSRFGDLNLLVNSASVYDAAPIAETTPDLFAKQFKVNFEAPYFLTQAFAKNGGTGCVINIIDNKVAFNQYQYSAYLLSKKALAEFTKLAAIELAPQVRVNGIAPGVILPAGSRTSDYIQWRVQGIPVKQQGSTENISQAVNYILNNPFVNGQILFVDGGESLTNVGQNAVTYEQTTQIKQ</sequence>
<keyword evidence="2" id="KW-0560">Oxidoreductase</keyword>
<dbReference type="Gene3D" id="3.40.50.720">
    <property type="entry name" value="NAD(P)-binding Rossmann-like Domain"/>
    <property type="match status" value="1"/>
</dbReference>
<name>A0ABW7CFA5_9CYAN</name>
<protein>
    <submittedName>
        <fullName evidence="3">SDR family oxidoreductase</fullName>
    </submittedName>
</protein>
<comment type="caution">
    <text evidence="3">The sequence shown here is derived from an EMBL/GenBank/DDBJ whole genome shotgun (WGS) entry which is preliminary data.</text>
</comment>
<dbReference type="PANTHER" id="PTHR43639">
    <property type="entry name" value="OXIDOREDUCTASE, SHORT-CHAIN DEHYDROGENASE/REDUCTASE FAMILY (AFU_ORTHOLOGUE AFUA_5G02870)"/>
    <property type="match status" value="1"/>
</dbReference>
<evidence type="ECO:0000313" key="4">
    <source>
        <dbReference type="Proteomes" id="UP001604335"/>
    </source>
</evidence>
<dbReference type="PRINTS" id="PR00080">
    <property type="entry name" value="SDRFAMILY"/>
</dbReference>
<dbReference type="RefSeq" id="WP_393013950.1">
    <property type="nucleotide sequence ID" value="NZ_JAZAQF010000078.1"/>
</dbReference>
<dbReference type="EMBL" id="JAZAQF010000078">
    <property type="protein sequence ID" value="MFG3818536.1"/>
    <property type="molecule type" value="Genomic_DNA"/>
</dbReference>
<comment type="similarity">
    <text evidence="1">Belongs to the short-chain dehydrogenases/reductases (SDR) family.</text>
</comment>
<gene>
    <name evidence="3" type="ORF">VPK24_12870</name>
</gene>
<dbReference type="Pfam" id="PF13561">
    <property type="entry name" value="adh_short_C2"/>
    <property type="match status" value="1"/>
</dbReference>
<dbReference type="InterPro" id="IPR002347">
    <property type="entry name" value="SDR_fam"/>
</dbReference>
<evidence type="ECO:0000256" key="2">
    <source>
        <dbReference type="ARBA" id="ARBA00023002"/>
    </source>
</evidence>
<proteinExistence type="inferred from homology"/>
<dbReference type="Proteomes" id="UP001604335">
    <property type="component" value="Unassembled WGS sequence"/>
</dbReference>
<evidence type="ECO:0000313" key="3">
    <source>
        <dbReference type="EMBL" id="MFG3818536.1"/>
    </source>
</evidence>
<reference evidence="4" key="1">
    <citation type="journal article" date="2024" name="Algal Res.">
        <title>Biochemical, toxicological and genomic investigation of a high-biomass producing Limnothrix strain isolated from Italian shallow drinking water reservoir.</title>
        <authorList>
            <person name="Simonazzi M."/>
            <person name="Shishido T.K."/>
            <person name="Delbaje E."/>
            <person name="Wahlsten M."/>
            <person name="Fewer D.P."/>
            <person name="Sivonen K."/>
            <person name="Pezzolesi L."/>
            <person name="Pistocchi R."/>
        </authorList>
    </citation>
    <scope>NUCLEOTIDE SEQUENCE [LARGE SCALE GENOMIC DNA]</scope>
    <source>
        <strain evidence="4">LRLZ20PSL1</strain>
    </source>
</reference>
<keyword evidence="4" id="KW-1185">Reference proteome</keyword>
<dbReference type="PANTHER" id="PTHR43639:SF1">
    <property type="entry name" value="SHORT-CHAIN DEHYDROGENASE_REDUCTASE FAMILY PROTEIN"/>
    <property type="match status" value="1"/>
</dbReference>
<dbReference type="InterPro" id="IPR036291">
    <property type="entry name" value="NAD(P)-bd_dom_sf"/>
</dbReference>